<protein>
    <submittedName>
        <fullName evidence="8">Integral membrane protein (TIGR00698 family)</fullName>
    </submittedName>
</protein>
<dbReference type="EMBL" id="JAVDSJ010000003">
    <property type="protein sequence ID" value="MDR6584440.1"/>
    <property type="molecule type" value="Genomic_DNA"/>
</dbReference>
<dbReference type="PANTHER" id="PTHR30106">
    <property type="entry name" value="INNER MEMBRANE PROTEIN YEIH-RELATED"/>
    <property type="match status" value="1"/>
</dbReference>
<keyword evidence="6 7" id="KW-0472">Membrane</keyword>
<keyword evidence="5 7" id="KW-1133">Transmembrane helix</keyword>
<evidence type="ECO:0000256" key="2">
    <source>
        <dbReference type="ARBA" id="ARBA00007977"/>
    </source>
</evidence>
<keyword evidence="9" id="KW-1185">Reference proteome</keyword>
<evidence type="ECO:0000256" key="6">
    <source>
        <dbReference type="ARBA" id="ARBA00023136"/>
    </source>
</evidence>
<evidence type="ECO:0000256" key="4">
    <source>
        <dbReference type="ARBA" id="ARBA00022692"/>
    </source>
</evidence>
<name>A0ABU1PFE0_9BURK</name>
<evidence type="ECO:0000313" key="8">
    <source>
        <dbReference type="EMBL" id="MDR6584440.1"/>
    </source>
</evidence>
<dbReference type="Pfam" id="PF03601">
    <property type="entry name" value="Cons_hypoth698"/>
    <property type="match status" value="1"/>
</dbReference>
<keyword evidence="4 7" id="KW-0812">Transmembrane</keyword>
<accession>A0ABU1PFE0</accession>
<comment type="subcellular location">
    <subcellularLocation>
        <location evidence="1">Cell membrane</location>
        <topology evidence="1">Multi-pass membrane protein</topology>
    </subcellularLocation>
</comment>
<feature type="transmembrane region" description="Helical" evidence="7">
    <location>
        <begin position="130"/>
        <end position="148"/>
    </location>
</feature>
<feature type="transmembrane region" description="Helical" evidence="7">
    <location>
        <begin position="12"/>
        <end position="28"/>
    </location>
</feature>
<keyword evidence="3" id="KW-1003">Cell membrane</keyword>
<dbReference type="Proteomes" id="UP001260715">
    <property type="component" value="Unassembled WGS sequence"/>
</dbReference>
<feature type="transmembrane region" description="Helical" evidence="7">
    <location>
        <begin position="40"/>
        <end position="59"/>
    </location>
</feature>
<feature type="transmembrane region" description="Helical" evidence="7">
    <location>
        <begin position="270"/>
        <end position="290"/>
    </location>
</feature>
<evidence type="ECO:0000256" key="7">
    <source>
        <dbReference type="SAM" id="Phobius"/>
    </source>
</evidence>
<proteinExistence type="inferred from homology"/>
<dbReference type="RefSeq" id="WP_310010709.1">
    <property type="nucleotide sequence ID" value="NZ_JAVDSJ010000003.1"/>
</dbReference>
<dbReference type="PANTHER" id="PTHR30106:SF2">
    <property type="entry name" value="UPF0324 INNER MEMBRANE PROTEIN YEIH"/>
    <property type="match status" value="1"/>
</dbReference>
<evidence type="ECO:0000256" key="3">
    <source>
        <dbReference type="ARBA" id="ARBA00022475"/>
    </source>
</evidence>
<dbReference type="InterPro" id="IPR004630">
    <property type="entry name" value="UPF0324_YeiH-like"/>
</dbReference>
<feature type="transmembrane region" description="Helical" evidence="7">
    <location>
        <begin position="231"/>
        <end position="249"/>
    </location>
</feature>
<sequence>MRTATQTSPLHPALAGIVLSGAVAWVAMRLGDIGWLQTHGFSALTVAIVLGIILGNTVYARMGAYCGEGVRFSKQTLLRAGIILYGFRLTFQDIAHVGISGVVIDAAMLLSTFGLAWLVGTRVLKLDRDAALLIGAGSSICGAAAVMATEPVLRARSEEVTVAVSTVVIFGSLAIFLYPLLYTLQAEPVWGLRLPDFGVYIGSTVHEVAQVLAAARSIDQHTADVAVITKMVRVMMLAPFLLMLSMRVAPRSSGQQHQPHQPHQQRKLSIPWFAFAFIGVVIFNSFFPLPAQVNQVLLQIDTLMLAMAMAALGLSTHLSALRSAGIKPMILGAVLFAWLVIGGALVNGALGRLLA</sequence>
<evidence type="ECO:0000256" key="5">
    <source>
        <dbReference type="ARBA" id="ARBA00022989"/>
    </source>
</evidence>
<comment type="similarity">
    <text evidence="2">Belongs to the UPF0324 family.</text>
</comment>
<comment type="caution">
    <text evidence="8">The sequence shown here is derived from an EMBL/GenBank/DDBJ whole genome shotgun (WGS) entry which is preliminary data.</text>
</comment>
<feature type="transmembrane region" description="Helical" evidence="7">
    <location>
        <begin position="160"/>
        <end position="181"/>
    </location>
</feature>
<feature type="transmembrane region" description="Helical" evidence="7">
    <location>
        <begin position="94"/>
        <end position="118"/>
    </location>
</feature>
<dbReference type="NCBIfam" id="TIGR00698">
    <property type="entry name" value="YeiH family putative sulfate export transporter"/>
    <property type="match status" value="1"/>
</dbReference>
<gene>
    <name evidence="8" type="ORF">J2W50_002650</name>
</gene>
<feature type="transmembrane region" description="Helical" evidence="7">
    <location>
        <begin position="330"/>
        <end position="350"/>
    </location>
</feature>
<evidence type="ECO:0000256" key="1">
    <source>
        <dbReference type="ARBA" id="ARBA00004651"/>
    </source>
</evidence>
<reference evidence="8 9" key="1">
    <citation type="submission" date="2023-07" db="EMBL/GenBank/DDBJ databases">
        <title>Sorghum-associated microbial communities from plants grown in Nebraska, USA.</title>
        <authorList>
            <person name="Schachtman D."/>
        </authorList>
    </citation>
    <scope>NUCLEOTIDE SEQUENCE [LARGE SCALE GENOMIC DNA]</scope>
    <source>
        <strain evidence="8 9">596</strain>
    </source>
</reference>
<organism evidence="8 9">
    <name type="scientific">Herbaspirillum frisingense</name>
    <dbReference type="NCBI Taxonomy" id="92645"/>
    <lineage>
        <taxon>Bacteria</taxon>
        <taxon>Pseudomonadati</taxon>
        <taxon>Pseudomonadota</taxon>
        <taxon>Betaproteobacteria</taxon>
        <taxon>Burkholderiales</taxon>
        <taxon>Oxalobacteraceae</taxon>
        <taxon>Herbaspirillum</taxon>
    </lineage>
</organism>
<dbReference type="InterPro" id="IPR018383">
    <property type="entry name" value="UPF0324_pro"/>
</dbReference>
<evidence type="ECO:0000313" key="9">
    <source>
        <dbReference type="Proteomes" id="UP001260715"/>
    </source>
</evidence>
<feature type="transmembrane region" description="Helical" evidence="7">
    <location>
        <begin position="296"/>
        <end position="318"/>
    </location>
</feature>